<gene>
    <name evidence="1" type="ORF">EZS28_028327</name>
</gene>
<organism evidence="1 2">
    <name type="scientific">Streblomastix strix</name>
    <dbReference type="NCBI Taxonomy" id="222440"/>
    <lineage>
        <taxon>Eukaryota</taxon>
        <taxon>Metamonada</taxon>
        <taxon>Preaxostyla</taxon>
        <taxon>Oxymonadida</taxon>
        <taxon>Streblomastigidae</taxon>
        <taxon>Streblomastix</taxon>
    </lineage>
</organism>
<dbReference type="AlphaFoldDB" id="A0A5J4UZJ3"/>
<name>A0A5J4UZJ3_9EUKA</name>
<protein>
    <submittedName>
        <fullName evidence="1">Uncharacterized protein</fullName>
    </submittedName>
</protein>
<dbReference type="Proteomes" id="UP000324800">
    <property type="component" value="Unassembled WGS sequence"/>
</dbReference>
<sequence>MTFESAEQIYQSMKYDDENIPFDKCVKVLGWNSSRFDIVLLWDALDCELWTMGFPIDDLNNIKSITVTCKKSNMKLQFIDAENLLGQMKLKAYVKDYGDKSEHKDVFHYEVMNSKNWKEILMKTEPFVQENFKSQLKGRYSITKDEYDQHLIDFKRTTISFMRICNETLFNILSFQRKDIFVAKHKGYFLKSEYNYLLPLSPIFRNIEIENREEVIGEYTYSQAQKNSLPMTQKDRKLTTLLEINAIAVFEKIAAYEPFVRTIMNLRTQAILAGSSKEKFYKLIIKASYGYDTLNTDKFGKIKMIDKADTFIAQHYSNHIGIRSISAKTFS</sequence>
<proteinExistence type="predicted"/>
<comment type="caution">
    <text evidence="1">The sequence shown here is derived from an EMBL/GenBank/DDBJ whole genome shotgun (WGS) entry which is preliminary data.</text>
</comment>
<reference evidence="1 2" key="1">
    <citation type="submission" date="2019-03" db="EMBL/GenBank/DDBJ databases">
        <title>Single cell metagenomics reveals metabolic interactions within the superorganism composed of flagellate Streblomastix strix and complex community of Bacteroidetes bacteria on its surface.</title>
        <authorList>
            <person name="Treitli S.C."/>
            <person name="Kolisko M."/>
            <person name="Husnik F."/>
            <person name="Keeling P."/>
            <person name="Hampl V."/>
        </authorList>
    </citation>
    <scope>NUCLEOTIDE SEQUENCE [LARGE SCALE GENOMIC DNA]</scope>
    <source>
        <strain evidence="1">ST1C</strain>
    </source>
</reference>
<dbReference type="EMBL" id="SNRW01010730">
    <property type="protein sequence ID" value="KAA6376146.1"/>
    <property type="molecule type" value="Genomic_DNA"/>
</dbReference>
<evidence type="ECO:0000313" key="2">
    <source>
        <dbReference type="Proteomes" id="UP000324800"/>
    </source>
</evidence>
<feature type="non-terminal residue" evidence="1">
    <location>
        <position position="331"/>
    </location>
</feature>
<accession>A0A5J4UZJ3</accession>
<evidence type="ECO:0000313" key="1">
    <source>
        <dbReference type="EMBL" id="KAA6376146.1"/>
    </source>
</evidence>